<comment type="caution">
    <text evidence="1">The sequence shown here is derived from an EMBL/GenBank/DDBJ whole genome shotgun (WGS) entry which is preliminary data.</text>
</comment>
<reference evidence="1" key="2">
    <citation type="journal article" date="2019" name="IMA Fungus">
        <title>Genome sequencing and comparison of five Tilletia species to identify candidate genes for the detection of regulated species infecting wheat.</title>
        <authorList>
            <person name="Nguyen H.D.T."/>
            <person name="Sultana T."/>
            <person name="Kesanakurti P."/>
            <person name="Hambleton S."/>
        </authorList>
    </citation>
    <scope>NUCLEOTIDE SEQUENCE</scope>
    <source>
        <strain evidence="1">DAOMC 236422</strain>
    </source>
</reference>
<reference evidence="1" key="1">
    <citation type="submission" date="2016-04" db="EMBL/GenBank/DDBJ databases">
        <authorList>
            <person name="Nguyen H.D."/>
            <person name="Samba Siva P."/>
            <person name="Cullis J."/>
            <person name="Levesque C.A."/>
            <person name="Hambleton S."/>
        </authorList>
    </citation>
    <scope>NUCLEOTIDE SEQUENCE</scope>
    <source>
        <strain evidence="1">DAOMC 236422</strain>
    </source>
</reference>
<evidence type="ECO:0000313" key="2">
    <source>
        <dbReference type="Proteomes" id="UP000078113"/>
    </source>
</evidence>
<proteinExistence type="predicted"/>
<dbReference type="AlphaFoldDB" id="A0A8X7T0Z0"/>
<protein>
    <submittedName>
        <fullName evidence="1">Uncharacterized protein</fullName>
    </submittedName>
</protein>
<sequence length="81" mass="9378">MVTRLDPRGRWLSRERGGQDFLAKTALNPHKQITGPYVPTDRSTLNFEDPFSSIPTDLRINGSQFWTPMTPFCIRDVQIER</sequence>
<dbReference type="EMBL" id="LWDG02001273">
    <property type="protein sequence ID" value="KAE8258684.1"/>
    <property type="molecule type" value="Genomic_DNA"/>
</dbReference>
<evidence type="ECO:0000313" key="1">
    <source>
        <dbReference type="EMBL" id="KAE8258684.1"/>
    </source>
</evidence>
<name>A0A8X7T0Z0_9BASI</name>
<gene>
    <name evidence="1" type="ORF">A4X09_0g7846</name>
</gene>
<keyword evidence="2" id="KW-1185">Reference proteome</keyword>
<organism evidence="1 2">
    <name type="scientific">Tilletia walkeri</name>
    <dbReference type="NCBI Taxonomy" id="117179"/>
    <lineage>
        <taxon>Eukaryota</taxon>
        <taxon>Fungi</taxon>
        <taxon>Dikarya</taxon>
        <taxon>Basidiomycota</taxon>
        <taxon>Ustilaginomycotina</taxon>
        <taxon>Exobasidiomycetes</taxon>
        <taxon>Tilletiales</taxon>
        <taxon>Tilletiaceae</taxon>
        <taxon>Tilletia</taxon>
    </lineage>
</organism>
<accession>A0A8X7T0Z0</accession>
<dbReference type="Proteomes" id="UP000078113">
    <property type="component" value="Unassembled WGS sequence"/>
</dbReference>